<dbReference type="AlphaFoldDB" id="A0A084T1Y6"/>
<evidence type="ECO:0000313" key="3">
    <source>
        <dbReference type="EMBL" id="KFA94721.1"/>
    </source>
</evidence>
<evidence type="ECO:0000256" key="1">
    <source>
        <dbReference type="ARBA" id="ARBA00007227"/>
    </source>
</evidence>
<dbReference type="EMBL" id="JPMI01000004">
    <property type="protein sequence ID" value="KFA94721.1"/>
    <property type="molecule type" value="Genomic_DNA"/>
</dbReference>
<dbReference type="Pfam" id="PF06114">
    <property type="entry name" value="Peptidase_M78"/>
    <property type="match status" value="1"/>
</dbReference>
<dbReference type="Gene3D" id="1.10.260.40">
    <property type="entry name" value="lambda repressor-like DNA-binding domains"/>
    <property type="match status" value="1"/>
</dbReference>
<organism evidence="3 4">
    <name type="scientific">Archangium violaceum Cb vi76</name>
    <dbReference type="NCBI Taxonomy" id="1406225"/>
    <lineage>
        <taxon>Bacteria</taxon>
        <taxon>Pseudomonadati</taxon>
        <taxon>Myxococcota</taxon>
        <taxon>Myxococcia</taxon>
        <taxon>Myxococcales</taxon>
        <taxon>Cystobacterineae</taxon>
        <taxon>Archangiaceae</taxon>
        <taxon>Archangium</taxon>
    </lineage>
</organism>
<evidence type="ECO:0000313" key="4">
    <source>
        <dbReference type="Proteomes" id="UP000028547"/>
    </source>
</evidence>
<dbReference type="GO" id="GO:0003677">
    <property type="term" value="F:DNA binding"/>
    <property type="evidence" value="ECO:0007669"/>
    <property type="project" value="InterPro"/>
</dbReference>
<dbReference type="InterPro" id="IPR052345">
    <property type="entry name" value="Rad_response_metalloprotease"/>
</dbReference>
<name>A0A084T1Y6_9BACT</name>
<feature type="domain" description="HTH cro/C1-type" evidence="2">
    <location>
        <begin position="30"/>
        <end position="84"/>
    </location>
</feature>
<comment type="caution">
    <text evidence="3">The sequence shown here is derived from an EMBL/GenBank/DDBJ whole genome shotgun (WGS) entry which is preliminary data.</text>
</comment>
<dbReference type="Pfam" id="PF01381">
    <property type="entry name" value="HTH_3"/>
    <property type="match status" value="1"/>
</dbReference>
<dbReference type="PANTHER" id="PTHR43236:SF1">
    <property type="entry name" value="BLL7220 PROTEIN"/>
    <property type="match status" value="1"/>
</dbReference>
<gene>
    <name evidence="3" type="ORF">Q664_00640</name>
</gene>
<accession>A0A084T1Y6</accession>
<dbReference type="InterPro" id="IPR001387">
    <property type="entry name" value="Cro/C1-type_HTH"/>
</dbReference>
<protein>
    <recommendedName>
        <fullName evidence="2">HTH cro/C1-type domain-containing protein</fullName>
    </recommendedName>
</protein>
<comment type="similarity">
    <text evidence="1">Belongs to the short-chain fatty acyl-CoA assimilation regulator (ScfR) family.</text>
</comment>
<dbReference type="CDD" id="cd00093">
    <property type="entry name" value="HTH_XRE"/>
    <property type="match status" value="1"/>
</dbReference>
<dbReference type="RefSeq" id="WP_043388581.1">
    <property type="nucleotide sequence ID" value="NZ_JPMI01000004.1"/>
</dbReference>
<dbReference type="PROSITE" id="PS50943">
    <property type="entry name" value="HTH_CROC1"/>
    <property type="match status" value="1"/>
</dbReference>
<dbReference type="Proteomes" id="UP000028547">
    <property type="component" value="Unassembled WGS sequence"/>
</dbReference>
<dbReference type="SMART" id="SM00530">
    <property type="entry name" value="HTH_XRE"/>
    <property type="match status" value="1"/>
</dbReference>
<evidence type="ECO:0000259" key="2">
    <source>
        <dbReference type="PROSITE" id="PS50943"/>
    </source>
</evidence>
<dbReference type="PANTHER" id="PTHR43236">
    <property type="entry name" value="ANTITOXIN HIGA1"/>
    <property type="match status" value="1"/>
</dbReference>
<dbReference type="InterPro" id="IPR010982">
    <property type="entry name" value="Lambda_DNA-bd_dom_sf"/>
</dbReference>
<sequence>MKSCYLAKMCYFRTMAKEWLDTWQELGARLAEARKTARLSQADLAAAVQLDRTAITKVEAGERKLDALELSRLSEVLKRPIEWFLTPSPPAILSRRKGRDFEGDSQADVLLETLARDVNLLVELKTLTPPSPPRPRKIDSVVSAEAAARELRQNLGLDTGPIWDLQAIAEQVGLYAFSLDLQEESLHGSYLRLERGGVAVVNGRAQSGRRRFTLLHELGHHVYSDDVSSEWIIGSDGDDRERLIDAFVIHFLIPREAVRSRWPTLLEQGDERQAAISIGVQFGVSWTAVVGHLCSLGFIDDGMRARLEVERPRRADYLEGGLSLREELAPPAIPPRFTQAVVRAYKGHKVSAERALQLLRGTVVATELPPEDQVPVESMLSQFELD</sequence>
<dbReference type="InterPro" id="IPR010359">
    <property type="entry name" value="IrrE_HExxH"/>
</dbReference>
<reference evidence="3 4" key="1">
    <citation type="submission" date="2014-07" db="EMBL/GenBank/DDBJ databases">
        <title>Draft Genome Sequence of Gephyronic Acid Producer, Cystobacter violaceus Strain Cb vi76.</title>
        <authorList>
            <person name="Stevens D.C."/>
            <person name="Young J."/>
            <person name="Carmichael R."/>
            <person name="Tan J."/>
            <person name="Taylor R.E."/>
        </authorList>
    </citation>
    <scope>NUCLEOTIDE SEQUENCE [LARGE SCALE GENOMIC DNA]</scope>
    <source>
        <strain evidence="3 4">Cb vi76</strain>
    </source>
</reference>
<proteinExistence type="inferred from homology"/>
<dbReference type="SUPFAM" id="SSF47413">
    <property type="entry name" value="lambda repressor-like DNA-binding domains"/>
    <property type="match status" value="1"/>
</dbReference>
<dbReference type="Gene3D" id="1.10.10.2910">
    <property type="match status" value="1"/>
</dbReference>